<dbReference type="Proteomes" id="UP000724584">
    <property type="component" value="Unassembled WGS sequence"/>
</dbReference>
<evidence type="ECO:0000313" key="1">
    <source>
        <dbReference type="EMBL" id="KAH6637106.1"/>
    </source>
</evidence>
<organism evidence="1 2">
    <name type="scientific">Chaetomium tenue</name>
    <dbReference type="NCBI Taxonomy" id="1854479"/>
    <lineage>
        <taxon>Eukaryota</taxon>
        <taxon>Fungi</taxon>
        <taxon>Dikarya</taxon>
        <taxon>Ascomycota</taxon>
        <taxon>Pezizomycotina</taxon>
        <taxon>Sordariomycetes</taxon>
        <taxon>Sordariomycetidae</taxon>
        <taxon>Sordariales</taxon>
        <taxon>Chaetomiaceae</taxon>
        <taxon>Chaetomium</taxon>
    </lineage>
</organism>
<accession>A0ACB7PE47</accession>
<evidence type="ECO:0000313" key="2">
    <source>
        <dbReference type="Proteomes" id="UP000724584"/>
    </source>
</evidence>
<name>A0ACB7PE47_9PEZI</name>
<reference evidence="1 2" key="1">
    <citation type="journal article" date="2021" name="Nat. Commun.">
        <title>Genetic determinants of endophytism in the Arabidopsis root mycobiome.</title>
        <authorList>
            <person name="Mesny F."/>
            <person name="Miyauchi S."/>
            <person name="Thiergart T."/>
            <person name="Pickel B."/>
            <person name="Atanasova L."/>
            <person name="Karlsson M."/>
            <person name="Huettel B."/>
            <person name="Barry K.W."/>
            <person name="Haridas S."/>
            <person name="Chen C."/>
            <person name="Bauer D."/>
            <person name="Andreopoulos W."/>
            <person name="Pangilinan J."/>
            <person name="LaButti K."/>
            <person name="Riley R."/>
            <person name="Lipzen A."/>
            <person name="Clum A."/>
            <person name="Drula E."/>
            <person name="Henrissat B."/>
            <person name="Kohler A."/>
            <person name="Grigoriev I.V."/>
            <person name="Martin F.M."/>
            <person name="Hacquard S."/>
        </authorList>
    </citation>
    <scope>NUCLEOTIDE SEQUENCE [LARGE SCALE GENOMIC DNA]</scope>
    <source>
        <strain evidence="1 2">MPI-SDFR-AT-0079</strain>
    </source>
</reference>
<dbReference type="EMBL" id="JAGIZQ010000003">
    <property type="protein sequence ID" value="KAH6637106.1"/>
    <property type="molecule type" value="Genomic_DNA"/>
</dbReference>
<protein>
    <submittedName>
        <fullName evidence="1">Uncharacterized protein</fullName>
    </submittedName>
</protein>
<comment type="caution">
    <text evidence="1">The sequence shown here is derived from an EMBL/GenBank/DDBJ whole genome shotgun (WGS) entry which is preliminary data.</text>
</comment>
<gene>
    <name evidence="1" type="ORF">F5144DRAFT_592069</name>
</gene>
<keyword evidence="2" id="KW-1185">Reference proteome</keyword>
<sequence>MRENSHGANYVSSVHWAAVLDSISELIDQCQEKEKERERKSVPNDGAIAPQIPGPRLLYEPVKKTKVDILTSMPARPVVDRMVARYFNALGIAPAILHSAQFLREYESFWKDPEATPFVWIGLLFSVICLAVQFQQPGEEAAECSSLMRIRQFHDRIVQCLVLGQYTRGGPYVVETMINYCASELCITKDTDVGPWLPLGIMVPLAVSRGYHRDPAGFPNISPFAGEMRRRVWAAVVQMDLRLSSQMGLPHLLKSTQCNTAEPRNLFDTDFDEDTLELPPSRPETEVTPVLYSLAKNRIDKIGAPIADLAASAHNPPYPEILALDKQLQTIETTLPPIFRWQPLSQSFMVPGQILMFRLWLRLAVLRLVIWLHRKYLAPAYSAAAPYAYSRTACARAALEIAEFQLLLHEETRPGGQLHQMRWMQSSLMQSTFLLGMSVACYYMQLTRTVLPGAEQDTEMRERIRDRLRDTYPLWLRCSAVSRDAREAAERLRQLPDLQGLLLDVEGQSSAQESPGLGVPACWDIFHGTGRHARALDAMFGDMECNRSRETNADWTRV</sequence>
<proteinExistence type="predicted"/>